<dbReference type="Gene3D" id="3.10.640.10">
    <property type="entry name" value="Restriction endonuclease-like alpha-beta roll domain"/>
    <property type="match status" value="1"/>
</dbReference>
<dbReference type="SUPFAM" id="SSF52980">
    <property type="entry name" value="Restriction endonuclease-like"/>
    <property type="match status" value="1"/>
</dbReference>
<sequence>MKYTCTITRHSSRGTLRGKTVLRAAPGEVSWHIALKILGYILFMPHTPRIEENVGWHFKPDLAAYAPDGGVSLWVDCGNIAVRKISRVAAWLPAAAEFHILRRTVRDASLLCASARAVRRPERVHITAFDNGFVHTLADMLDATNRMEAVLDNHRLALTVTCRSGTATLHSALHRLTPASGNPARPRS</sequence>
<dbReference type="InterPro" id="IPR009822">
    <property type="entry name" value="YaeQ"/>
</dbReference>
<dbReference type="RefSeq" id="WP_011366633.1">
    <property type="nucleotide sequence ID" value="NC_007519.1"/>
</dbReference>
<dbReference type="HOGENOM" id="CLU_1438939_0_0_7"/>
<dbReference type="Proteomes" id="UP000002710">
    <property type="component" value="Chromosome"/>
</dbReference>
<keyword evidence="2" id="KW-1185">Reference proteome</keyword>
<protein>
    <recommendedName>
        <fullName evidence="3">YaeQ family protein</fullName>
    </recommendedName>
</protein>
<organism evidence="1 2">
    <name type="scientific">Oleidesulfovibrio alaskensis (strain ATCC BAA-1058 / DSM 17464 / G20)</name>
    <name type="common">Desulfovibrio alaskensis</name>
    <dbReference type="NCBI Taxonomy" id="207559"/>
    <lineage>
        <taxon>Bacteria</taxon>
        <taxon>Pseudomonadati</taxon>
        <taxon>Thermodesulfobacteriota</taxon>
        <taxon>Desulfovibrionia</taxon>
        <taxon>Desulfovibrionales</taxon>
        <taxon>Desulfovibrionaceae</taxon>
        <taxon>Oleidesulfovibrio</taxon>
    </lineage>
</organism>
<dbReference type="InterPro" id="IPR011335">
    <property type="entry name" value="Restrct_endonuc-II-like"/>
</dbReference>
<reference evidence="1 2" key="1">
    <citation type="journal article" date="2011" name="J. Bacteriol.">
        <title>Complete genome sequence and updated annotation of Desulfovibrio alaskensis G20.</title>
        <authorList>
            <person name="Hauser L.J."/>
            <person name="Land M.L."/>
            <person name="Brown S.D."/>
            <person name="Larimer F."/>
            <person name="Keller K.L."/>
            <person name="Rapp-Giles B.J."/>
            <person name="Price M.N."/>
            <person name="Lin M."/>
            <person name="Bruce D.C."/>
            <person name="Detter J.C."/>
            <person name="Tapia R."/>
            <person name="Han C.S."/>
            <person name="Goodwin L.A."/>
            <person name="Cheng J.F."/>
            <person name="Pitluck S."/>
            <person name="Copeland A."/>
            <person name="Lucas S."/>
            <person name="Nolan M."/>
            <person name="Lapidus A.L."/>
            <person name="Palumbo A.V."/>
            <person name="Wall J.D."/>
        </authorList>
    </citation>
    <scope>NUCLEOTIDE SEQUENCE [LARGE SCALE GENOMIC DNA]</scope>
    <source>
        <strain evidence="2">ATCC BAA 1058 / DSM 17464 / G20</strain>
    </source>
</reference>
<dbReference type="EMBL" id="CP000112">
    <property type="protein sequence ID" value="ABB37313.1"/>
    <property type="molecule type" value="Genomic_DNA"/>
</dbReference>
<dbReference type="eggNOG" id="COG4681">
    <property type="taxonomic scope" value="Bacteria"/>
</dbReference>
<evidence type="ECO:0000313" key="1">
    <source>
        <dbReference type="EMBL" id="ABB37313.1"/>
    </source>
</evidence>
<evidence type="ECO:0000313" key="2">
    <source>
        <dbReference type="Proteomes" id="UP000002710"/>
    </source>
</evidence>
<proteinExistence type="predicted"/>
<evidence type="ECO:0008006" key="3">
    <source>
        <dbReference type="Google" id="ProtNLM"/>
    </source>
</evidence>
<dbReference type="Pfam" id="PF07152">
    <property type="entry name" value="YaeQ"/>
    <property type="match status" value="1"/>
</dbReference>
<dbReference type="InterPro" id="IPR038590">
    <property type="entry name" value="YaeQ_sf"/>
</dbReference>
<name>Q315T3_OLEA2</name>
<dbReference type="STRING" id="207559.Dde_0512"/>
<dbReference type="AlphaFoldDB" id="Q315T3"/>
<dbReference type="KEGG" id="dde:Dde_0512"/>
<accession>Q315T3</accession>
<gene>
    <name evidence="1" type="ordered locus">Dde_0512</name>
</gene>